<comment type="subcellular location">
    <subcellularLocation>
        <location evidence="1">Cell membrane</location>
        <topology evidence="1">Multi-pass membrane protein</topology>
    </subcellularLocation>
</comment>
<keyword evidence="16" id="KW-1185">Reference proteome</keyword>
<evidence type="ECO:0000256" key="1">
    <source>
        <dbReference type="ARBA" id="ARBA00004651"/>
    </source>
</evidence>
<gene>
    <name evidence="15" type="ORF">ABVV53_16470</name>
</gene>
<protein>
    <recommendedName>
        <fullName evidence="4">Cytochrome bo(3) ubiquinol oxidase subunit 4</fullName>
    </recommendedName>
    <alternativeName>
        <fullName evidence="13">Cytochrome o ubiquinol oxidase subunit 4</fullName>
    </alternativeName>
    <alternativeName>
        <fullName evidence="10">Oxidase bo(3) subunit 4</fullName>
    </alternativeName>
    <alternativeName>
        <fullName evidence="11">Ubiquinol oxidase polypeptide IV</fullName>
    </alternativeName>
    <alternativeName>
        <fullName evidence="12">Ubiquinol oxidase subunit 4</fullName>
    </alternativeName>
</protein>
<comment type="subunit">
    <text evidence="3">Heterooctamer of two A chains, two B chains, two C chains and two D chains.</text>
</comment>
<evidence type="ECO:0000256" key="9">
    <source>
        <dbReference type="ARBA" id="ARBA00025694"/>
    </source>
</evidence>
<evidence type="ECO:0000256" key="3">
    <source>
        <dbReference type="ARBA" id="ARBA00011700"/>
    </source>
</evidence>
<evidence type="ECO:0000256" key="11">
    <source>
        <dbReference type="ARBA" id="ARBA00030211"/>
    </source>
</evidence>
<dbReference type="EMBL" id="JBEWLY010000027">
    <property type="protein sequence ID" value="MET1757036.1"/>
    <property type="molecule type" value="Genomic_DNA"/>
</dbReference>
<keyword evidence="8 14" id="KW-0472">Membrane</keyword>
<dbReference type="RefSeq" id="WP_353985521.1">
    <property type="nucleotide sequence ID" value="NZ_JBEWLY010000027.1"/>
</dbReference>
<evidence type="ECO:0000256" key="8">
    <source>
        <dbReference type="ARBA" id="ARBA00023136"/>
    </source>
</evidence>
<evidence type="ECO:0000256" key="13">
    <source>
        <dbReference type="ARBA" id="ARBA00032185"/>
    </source>
</evidence>
<name>A0ABV2D596_9SPHN</name>
<evidence type="ECO:0000256" key="7">
    <source>
        <dbReference type="ARBA" id="ARBA00022989"/>
    </source>
</evidence>
<evidence type="ECO:0000256" key="6">
    <source>
        <dbReference type="ARBA" id="ARBA00022692"/>
    </source>
</evidence>
<keyword evidence="6 14" id="KW-0812">Transmembrane</keyword>
<sequence length="104" mass="11507">MSGPSDSRRREIRTYLTGYGAALALTCAAFALVRWPVFGSGATFAMILALGLIQIVVQFRCFLHITLARSARDDLQLILFSLLIIALMVGGTLVILFNLRERMM</sequence>
<keyword evidence="7 14" id="KW-1133">Transmembrane helix</keyword>
<dbReference type="PANTHER" id="PTHR36835:SF1">
    <property type="entry name" value="CYTOCHROME BO(3) UBIQUINOL OXIDASE SUBUNIT 4"/>
    <property type="match status" value="1"/>
</dbReference>
<dbReference type="Pfam" id="PF03626">
    <property type="entry name" value="COX4_pro"/>
    <property type="match status" value="1"/>
</dbReference>
<evidence type="ECO:0000313" key="15">
    <source>
        <dbReference type="EMBL" id="MET1757036.1"/>
    </source>
</evidence>
<evidence type="ECO:0000256" key="2">
    <source>
        <dbReference type="ARBA" id="ARBA00008079"/>
    </source>
</evidence>
<evidence type="ECO:0000256" key="10">
    <source>
        <dbReference type="ARBA" id="ARBA00030071"/>
    </source>
</evidence>
<feature type="transmembrane region" description="Helical" evidence="14">
    <location>
        <begin position="75"/>
        <end position="99"/>
    </location>
</feature>
<reference evidence="15 16" key="1">
    <citation type="submission" date="2024-07" db="EMBL/GenBank/DDBJ databases">
        <title>Novosphingobium kalidii RD2P27.</title>
        <authorList>
            <person name="Sun J.-Q."/>
        </authorList>
    </citation>
    <scope>NUCLEOTIDE SEQUENCE [LARGE SCALE GENOMIC DNA]</scope>
    <source>
        <strain evidence="15 16">RD2P27</strain>
    </source>
</reference>
<evidence type="ECO:0000256" key="14">
    <source>
        <dbReference type="SAM" id="Phobius"/>
    </source>
</evidence>
<feature type="transmembrane region" description="Helical" evidence="14">
    <location>
        <begin position="41"/>
        <end position="63"/>
    </location>
</feature>
<evidence type="ECO:0000256" key="4">
    <source>
        <dbReference type="ARBA" id="ARBA00014689"/>
    </source>
</evidence>
<dbReference type="PANTHER" id="PTHR36835">
    <property type="entry name" value="CYTOCHROME BO(3) UBIQUINOL OXIDASE SUBUNIT 4"/>
    <property type="match status" value="1"/>
</dbReference>
<dbReference type="InterPro" id="IPR050968">
    <property type="entry name" value="Cytochrome_c_oxidase_bac_sub4"/>
</dbReference>
<dbReference type="InterPro" id="IPR005171">
    <property type="entry name" value="Cyt_c_oxidase_su4_prok"/>
</dbReference>
<evidence type="ECO:0000256" key="5">
    <source>
        <dbReference type="ARBA" id="ARBA00022475"/>
    </source>
</evidence>
<comment type="similarity">
    <text evidence="2">Belongs to the cytochrome c oxidase bacterial subunit 4 family.</text>
</comment>
<accession>A0ABV2D596</accession>
<comment type="caution">
    <text evidence="15">The sequence shown here is derived from an EMBL/GenBank/DDBJ whole genome shotgun (WGS) entry which is preliminary data.</text>
</comment>
<organism evidence="15 16">
    <name type="scientific">Novosphingobium kalidii</name>
    <dbReference type="NCBI Taxonomy" id="3230299"/>
    <lineage>
        <taxon>Bacteria</taxon>
        <taxon>Pseudomonadati</taxon>
        <taxon>Pseudomonadota</taxon>
        <taxon>Alphaproteobacteria</taxon>
        <taxon>Sphingomonadales</taxon>
        <taxon>Sphingomonadaceae</taxon>
        <taxon>Novosphingobium</taxon>
    </lineage>
</organism>
<comment type="function">
    <text evidence="9">Cytochrome bo(3) ubiquinol terminal oxidase is the component of the aerobic respiratory chain of E.coli that predominates when cells are grown at high aeration. Has proton pump activity across the membrane in addition to electron transfer, pumping 2 protons/electron.</text>
</comment>
<feature type="transmembrane region" description="Helical" evidence="14">
    <location>
        <begin position="12"/>
        <end position="35"/>
    </location>
</feature>
<dbReference type="Proteomes" id="UP001548713">
    <property type="component" value="Unassembled WGS sequence"/>
</dbReference>
<proteinExistence type="inferred from homology"/>
<evidence type="ECO:0000313" key="16">
    <source>
        <dbReference type="Proteomes" id="UP001548713"/>
    </source>
</evidence>
<evidence type="ECO:0000256" key="12">
    <source>
        <dbReference type="ARBA" id="ARBA00031887"/>
    </source>
</evidence>
<keyword evidence="5" id="KW-1003">Cell membrane</keyword>